<dbReference type="SUPFAM" id="SSF53474">
    <property type="entry name" value="alpha/beta-Hydrolases"/>
    <property type="match status" value="1"/>
</dbReference>
<accession>A0A640VTR2</accession>
<evidence type="ECO:0000256" key="2">
    <source>
        <dbReference type="ARBA" id="ARBA00022490"/>
    </source>
</evidence>
<dbReference type="PANTHER" id="PTHR36837:SF5">
    <property type="entry name" value="POLY-3-HYDROXYBUTYRATE SYNTHASE"/>
    <property type="match status" value="1"/>
</dbReference>
<dbReference type="Proteomes" id="UP000436522">
    <property type="component" value="Unassembled WGS sequence"/>
</dbReference>
<dbReference type="GO" id="GO:0005737">
    <property type="term" value="C:cytoplasm"/>
    <property type="evidence" value="ECO:0007669"/>
    <property type="project" value="UniProtKB-SubCell"/>
</dbReference>
<comment type="subcellular location">
    <subcellularLocation>
        <location evidence="1">Cytoplasm</location>
    </subcellularLocation>
</comment>
<dbReference type="PANTHER" id="PTHR36837">
    <property type="entry name" value="POLY(3-HYDROXYALKANOATE) POLYMERASE SUBUNIT PHAC"/>
    <property type="match status" value="1"/>
</dbReference>
<organism evidence="6 7">
    <name type="scientific">Roseobacter cerasinus</name>
    <dbReference type="NCBI Taxonomy" id="2602289"/>
    <lineage>
        <taxon>Bacteria</taxon>
        <taxon>Pseudomonadati</taxon>
        <taxon>Pseudomonadota</taxon>
        <taxon>Alphaproteobacteria</taxon>
        <taxon>Rhodobacterales</taxon>
        <taxon>Roseobacteraceae</taxon>
        <taxon>Roseobacter</taxon>
    </lineage>
</organism>
<keyword evidence="4" id="KW-0012">Acyltransferase</keyword>
<comment type="caution">
    <text evidence="6">The sequence shown here is derived from an EMBL/GenBank/DDBJ whole genome shotgun (WGS) entry which is preliminary data.</text>
</comment>
<name>A0A640VTR2_9RHOB</name>
<feature type="domain" description="Poly-beta-hydroxybutyrate polymerase N-terminal" evidence="5">
    <location>
        <begin position="122"/>
        <end position="293"/>
    </location>
</feature>
<evidence type="ECO:0000256" key="4">
    <source>
        <dbReference type="ARBA" id="ARBA00023315"/>
    </source>
</evidence>
<reference evidence="6 7" key="1">
    <citation type="submission" date="2019-12" db="EMBL/GenBank/DDBJ databases">
        <title>Roseobacter cerasinus sp. nov., isolated from seawater around aquaculture.</title>
        <authorList>
            <person name="Muramatsu S."/>
            <person name="Takabe Y."/>
            <person name="Mori K."/>
            <person name="Takaichi S."/>
            <person name="Hanada S."/>
        </authorList>
    </citation>
    <scope>NUCLEOTIDE SEQUENCE [LARGE SCALE GENOMIC DNA]</scope>
    <source>
        <strain evidence="6 7">AI77</strain>
    </source>
</reference>
<keyword evidence="3" id="KW-0808">Transferase</keyword>
<dbReference type="Pfam" id="PF07167">
    <property type="entry name" value="PhaC_N"/>
    <property type="match status" value="1"/>
</dbReference>
<evidence type="ECO:0000256" key="3">
    <source>
        <dbReference type="ARBA" id="ARBA00022679"/>
    </source>
</evidence>
<evidence type="ECO:0000256" key="1">
    <source>
        <dbReference type="ARBA" id="ARBA00004496"/>
    </source>
</evidence>
<dbReference type="EMBL" id="BLIV01000006">
    <property type="protein sequence ID" value="GFE51419.1"/>
    <property type="molecule type" value="Genomic_DNA"/>
</dbReference>
<dbReference type="GO" id="GO:0042619">
    <property type="term" value="P:poly-hydroxybutyrate biosynthetic process"/>
    <property type="evidence" value="ECO:0007669"/>
    <property type="project" value="InterPro"/>
</dbReference>
<evidence type="ECO:0000313" key="7">
    <source>
        <dbReference type="Proteomes" id="UP000436522"/>
    </source>
</evidence>
<dbReference type="Gene3D" id="3.40.50.1820">
    <property type="entry name" value="alpha/beta hydrolase"/>
    <property type="match status" value="1"/>
</dbReference>
<dbReference type="InterPro" id="IPR051321">
    <property type="entry name" value="PHA/PHB_synthase"/>
</dbReference>
<dbReference type="NCBIfam" id="TIGR01838">
    <property type="entry name" value="PHA_synth_I"/>
    <property type="match status" value="1"/>
</dbReference>
<dbReference type="InterPro" id="IPR010963">
    <property type="entry name" value="PHA_synth_I"/>
</dbReference>
<protein>
    <submittedName>
        <fullName evidence="6">Class I poly(R)-hydroxyalkanoic acid synthase</fullName>
    </submittedName>
</protein>
<gene>
    <name evidence="6" type="ORF">So717_31720</name>
</gene>
<dbReference type="InterPro" id="IPR010941">
    <property type="entry name" value="PhaC_N"/>
</dbReference>
<proteinExistence type="predicted"/>
<dbReference type="InterPro" id="IPR029058">
    <property type="entry name" value="AB_hydrolase_fold"/>
</dbReference>
<dbReference type="GO" id="GO:0016746">
    <property type="term" value="F:acyltransferase activity"/>
    <property type="evidence" value="ECO:0007669"/>
    <property type="project" value="UniProtKB-KW"/>
</dbReference>
<evidence type="ECO:0000259" key="5">
    <source>
        <dbReference type="Pfam" id="PF07167"/>
    </source>
</evidence>
<dbReference type="AlphaFoldDB" id="A0A640VTR2"/>
<keyword evidence="7" id="KW-1185">Reference proteome</keyword>
<evidence type="ECO:0000313" key="6">
    <source>
        <dbReference type="EMBL" id="GFE51419.1"/>
    </source>
</evidence>
<sequence>MLQVRTYEGKINMTTFSDGDLVPSGETLEKMTENLKKVEELSERLQRVLTHRQTHNPALDGPNQELFGRAAQAYWAEAVNNPAKVFEHQMSYWADTMKQFVAAQHELTKGKLTAPPDPGPSDRRFANPLWDTHPYFNYIKKQYLINAEALTTAVQDVTDLEPVEKSRLQYFARQIVDMMSPTNFLATNPDALEKALETEGQSLVQGLENLISDLEANKGELVVKLADEGAFELGRNIATTPGKVVFRNRMMELIQYTPTTDEVHKVPLIIFPPWINKYYILDLKAQNSLVKWLVDQGHTVFVVSWVNPDPSYSDVGMEDYVEGGYLTAIDVVKSITKERQVNVIGYCIAGTTLALTLSLLKQRGERSIKSATFFTALTDFSDQGEFTPFLTDDFIDGIEEEVADKGVLPSVIMARTFSFLRSNDLIYGPAIKSYMMGETPPAFDLLYWNGDGANLPAKMAMQYLRGLCQRDELAKGGFELLGHKLTLDEVDVPLCAIACETDHIAAWKDSYRGIQQMGSKDKTFIMTQSGHIAGIVNPPTRNKYGHYTNPDLTLSHQDWLAQAEFHEGSWWPRWETWLQKRAGKMIPARIPGDSSHSALCDAPGTYVAKKATL</sequence>
<keyword evidence="2" id="KW-0963">Cytoplasm</keyword>